<dbReference type="InterPro" id="IPR024810">
    <property type="entry name" value="MAB21L/cGLR"/>
</dbReference>
<feature type="compositionally biased region" description="Polar residues" evidence="1">
    <location>
        <begin position="379"/>
        <end position="403"/>
    </location>
</feature>
<evidence type="ECO:0000256" key="1">
    <source>
        <dbReference type="SAM" id="MobiDB-lite"/>
    </source>
</evidence>
<accession>A0A2H1WX56</accession>
<organism evidence="3">
    <name type="scientific">Spodoptera frugiperda</name>
    <name type="common">Fall armyworm</name>
    <dbReference type="NCBI Taxonomy" id="7108"/>
    <lineage>
        <taxon>Eukaryota</taxon>
        <taxon>Metazoa</taxon>
        <taxon>Ecdysozoa</taxon>
        <taxon>Arthropoda</taxon>
        <taxon>Hexapoda</taxon>
        <taxon>Insecta</taxon>
        <taxon>Pterygota</taxon>
        <taxon>Neoptera</taxon>
        <taxon>Endopterygota</taxon>
        <taxon>Lepidoptera</taxon>
        <taxon>Glossata</taxon>
        <taxon>Ditrysia</taxon>
        <taxon>Noctuoidea</taxon>
        <taxon>Noctuidae</taxon>
        <taxon>Amphipyrinae</taxon>
        <taxon>Spodoptera</taxon>
    </lineage>
</organism>
<feature type="region of interest" description="Disordered" evidence="1">
    <location>
        <begin position="29"/>
        <end position="65"/>
    </location>
</feature>
<name>A0A2H1WX56_SPOFR</name>
<feature type="compositionally biased region" description="Low complexity" evidence="1">
    <location>
        <begin position="50"/>
        <end position="61"/>
    </location>
</feature>
<evidence type="ECO:0000259" key="2">
    <source>
        <dbReference type="Pfam" id="PF20266"/>
    </source>
</evidence>
<feature type="compositionally biased region" description="Basic and acidic residues" evidence="1">
    <location>
        <begin position="29"/>
        <end position="45"/>
    </location>
</feature>
<dbReference type="InterPro" id="IPR046906">
    <property type="entry name" value="Mab-21_HhH/H2TH-like"/>
</dbReference>
<dbReference type="PANTHER" id="PTHR10656">
    <property type="entry name" value="CELL FATE DETERMINING PROTEIN MAB21-RELATED"/>
    <property type="match status" value="1"/>
</dbReference>
<dbReference type="Gene3D" id="1.10.1410.40">
    <property type="match status" value="1"/>
</dbReference>
<feature type="region of interest" description="Disordered" evidence="1">
    <location>
        <begin position="369"/>
        <end position="407"/>
    </location>
</feature>
<dbReference type="PANTHER" id="PTHR10656:SF69">
    <property type="entry name" value="MAB-21-LIKE HHH_H2TH-LIKE DOMAIN-CONTAINING PROTEIN"/>
    <property type="match status" value="1"/>
</dbReference>
<feature type="domain" description="Mab-21-like HhH/H2TH-like" evidence="2">
    <location>
        <begin position="645"/>
        <end position="701"/>
    </location>
</feature>
<reference evidence="3" key="1">
    <citation type="submission" date="2016-07" db="EMBL/GenBank/DDBJ databases">
        <authorList>
            <person name="Bretaudeau A."/>
        </authorList>
    </citation>
    <scope>NUCLEOTIDE SEQUENCE</scope>
    <source>
        <strain evidence="3">Rice</strain>
        <tissue evidence="3">Whole body</tissue>
    </source>
</reference>
<protein>
    <submittedName>
        <fullName evidence="3">SFRICE_035122</fullName>
    </submittedName>
</protein>
<dbReference type="AlphaFoldDB" id="A0A2H1WX56"/>
<dbReference type="Pfam" id="PF20266">
    <property type="entry name" value="Mab-21_C"/>
    <property type="match status" value="1"/>
</dbReference>
<sequence>MGNCKSKKEKTKEPSSFFEYEKRRIDNKRVNKVDISDRRDGEHKQPLPPHLQAAPPASANPAPAPALHLRSYDEEALDRMREELRTKSDVFLLNNILLSIQFFENYEREMHQIKNNPISEREQMINEAMVRQNKHVFFADRLQECVHEHVTYTRKGKQQPLQAPRLFVIYDNVEASEPGDTSDYSAVLDAPFYKLRIEDGMDPGYIKLKKLEVLESTLHKENDVININKEESDDSIYTDSAKESNYSDEFPYSASKGEDLLKEIRPKMENIEMPLSTKLKITNIKNHTRGEGRRYSGPIKQYSVQVTKSNISNIRHRTIEDSVPEEDDTYDTNKNFAIDDNYKFSISAQKTSLINQRRLSGPTMNIKRRPKSEMRSAVSEGNLTDNTETSGYRSTTSSRQTEFSENESDYGYATITEAATPRTVELSLRSQQSLTSGALPDEAWTPVDIKILGDDDDDDEDDDNNVKAIQPTNLFERLYYLNSSVFMKNFVDDFIINLGSGLGLTTSETKSALTQGASIYCDTIRNSTRFGYEIFPALFAAWPNAANPWIIRERKIIFNPRNNNRYQWPDKEKVSKAIGFGCLLVPIGHRIKRGQNPIQPLQWKLIFPAVERYLESCLAHSHIRCYLFTLALHKAFIENETAKIGLDASHIKNHLFWKCEDNYARWPEDRLGEVLLEFLKDLYRNLSKSRMPNYFIDTCNEIASIPYPLLREQQNSLGRIIESPVLYMLQALKKIKYTKREFYPKFQCQRLFQILTCRDPLRLINPNIPKVVPTPAKYEDSSESETESGFWEAAKANDRDYKWLKAVHKKTEEKKKPKETNKKSKDAWKQFTIPSKMDPIRRRLVLEFFIPHFIAMARSSEKFEAIRQALIYLEHAQRLCILLSEEPGSDTTAKEYKKVIREKLVDCQRKLVQQSFLSPRSDIKRNHKSQRYRKQRPKFETIADSPADSPGIPAFTFVDVHVENSTYDHMKLNEFTNGEESKL</sequence>
<proteinExistence type="predicted"/>
<feature type="region of interest" description="Disordered" evidence="1">
    <location>
        <begin position="1"/>
        <end position="20"/>
    </location>
</feature>
<dbReference type="SMART" id="SM01265">
    <property type="entry name" value="Mab-21"/>
    <property type="match status" value="1"/>
</dbReference>
<gene>
    <name evidence="3" type="ORF">SFRICE_035122</name>
</gene>
<dbReference type="EMBL" id="ODYU01011728">
    <property type="protein sequence ID" value="SOQ57641.1"/>
    <property type="molecule type" value="Genomic_DNA"/>
</dbReference>
<evidence type="ECO:0000313" key="3">
    <source>
        <dbReference type="EMBL" id="SOQ57641.1"/>
    </source>
</evidence>